<dbReference type="PANTHER" id="PTHR43283">
    <property type="entry name" value="BETA-LACTAMASE-RELATED"/>
    <property type="match status" value="1"/>
</dbReference>
<dbReference type="EMBL" id="LLZS01000003">
    <property type="protein sequence ID" value="KUR73030.1"/>
    <property type="molecule type" value="Genomic_DNA"/>
</dbReference>
<accession>A0A117UY79</accession>
<gene>
    <name evidence="3" type="ORF">AQZ52_07490</name>
</gene>
<dbReference type="GO" id="GO:0016787">
    <property type="term" value="F:hydrolase activity"/>
    <property type="evidence" value="ECO:0007669"/>
    <property type="project" value="UniProtKB-KW"/>
</dbReference>
<dbReference type="InterPro" id="IPR050789">
    <property type="entry name" value="Diverse_Enzym_Activities"/>
</dbReference>
<feature type="domain" description="Beta-lactamase-related" evidence="2">
    <location>
        <begin position="104"/>
        <end position="382"/>
    </location>
</feature>
<sequence length="410" mass="44547">MSVRLWHAVLAASVALAPVAVSAQTAAPAGPSATVISMREQWLNPAINSFTFRDTDKVFENRAVPRSGPAWPLENGAKLAMPVHSTGSMVLGYEGWADRTFTNALLVMRDGKIVFEDYRNKSDATTHFISFSMAKTITALLVGIALGEHKIRSLDDKAGDYVPELKAGGYGDATIRQILQMRSGVDYEERYDFGEHPSLAATIHMKAIVRNEMRFADPAITIGKKTAPGSTFNYATLDTAVLGWILERATGEKLETYTASRLWGPLGAEAGAFWMADGPPGTGRALNGMGYNAVLRDFARLGQMMLDGGKANGQQVIPAGWVGQMTTMIPFTADYAKKAEFKGYGFQTWQVDSEPGAYSAVGLAGQFIYVHPATRTVIVKLSYNPPVEPEWLTPEVLSYFHAITRAPAKP</sequence>
<dbReference type="InterPro" id="IPR012338">
    <property type="entry name" value="Beta-lactam/transpept-like"/>
</dbReference>
<protein>
    <submittedName>
        <fullName evidence="3">6-aminohexanoate hydrolase</fullName>
    </submittedName>
</protein>
<dbReference type="PANTHER" id="PTHR43283:SF14">
    <property type="entry name" value="BLL8153 PROTEIN"/>
    <property type="match status" value="1"/>
</dbReference>
<dbReference type="RefSeq" id="WP_067907999.1">
    <property type="nucleotide sequence ID" value="NZ_KQ954244.1"/>
</dbReference>
<evidence type="ECO:0000313" key="4">
    <source>
        <dbReference type="Proteomes" id="UP000058012"/>
    </source>
</evidence>
<dbReference type="AlphaFoldDB" id="A0A117UY79"/>
<dbReference type="SUPFAM" id="SSF56601">
    <property type="entry name" value="beta-lactamase/transpeptidase-like"/>
    <property type="match status" value="1"/>
</dbReference>
<dbReference type="InterPro" id="IPR001466">
    <property type="entry name" value="Beta-lactam-related"/>
</dbReference>
<proteinExistence type="predicted"/>
<comment type="caution">
    <text evidence="3">The sequence shown here is derived from an EMBL/GenBank/DDBJ whole genome shotgun (WGS) entry which is preliminary data.</text>
</comment>
<dbReference type="Proteomes" id="UP000058012">
    <property type="component" value="Unassembled WGS sequence"/>
</dbReference>
<feature type="chain" id="PRO_5007157095" evidence="1">
    <location>
        <begin position="24"/>
        <end position="410"/>
    </location>
</feature>
<dbReference type="Pfam" id="PF00144">
    <property type="entry name" value="Beta-lactamase"/>
    <property type="match status" value="1"/>
</dbReference>
<dbReference type="Gene3D" id="3.40.710.10">
    <property type="entry name" value="DD-peptidase/beta-lactamase superfamily"/>
    <property type="match status" value="1"/>
</dbReference>
<evidence type="ECO:0000256" key="1">
    <source>
        <dbReference type="SAM" id="SignalP"/>
    </source>
</evidence>
<feature type="signal peptide" evidence="1">
    <location>
        <begin position="1"/>
        <end position="23"/>
    </location>
</feature>
<organism evidence="3 4">
    <name type="scientific">Novosphingobium fuchskuhlense</name>
    <dbReference type="NCBI Taxonomy" id="1117702"/>
    <lineage>
        <taxon>Bacteria</taxon>
        <taxon>Pseudomonadati</taxon>
        <taxon>Pseudomonadota</taxon>
        <taxon>Alphaproteobacteria</taxon>
        <taxon>Sphingomonadales</taxon>
        <taxon>Sphingomonadaceae</taxon>
        <taxon>Novosphingobium</taxon>
    </lineage>
</organism>
<keyword evidence="3" id="KW-0378">Hydrolase</keyword>
<keyword evidence="1" id="KW-0732">Signal</keyword>
<evidence type="ECO:0000259" key="2">
    <source>
        <dbReference type="Pfam" id="PF00144"/>
    </source>
</evidence>
<reference evidence="3 4" key="1">
    <citation type="submission" date="2015-10" db="EMBL/GenBank/DDBJ databases">
        <title>Draft genome sequence of Novosphingobium fuchskuhlense DSM 25065 isolated from a surface water sample of the southwest basin of Lake Grosse Fuchskuhle.</title>
        <authorList>
            <person name="Ruckert C."/>
            <person name="Winkler A."/>
            <person name="Glaeser J."/>
            <person name="Grossart H.-P."/>
            <person name="Kalinowski J."/>
            <person name="Glaeser S."/>
        </authorList>
    </citation>
    <scope>NUCLEOTIDE SEQUENCE [LARGE SCALE GENOMIC DNA]</scope>
    <source>
        <strain evidence="3 4">FNE08-7</strain>
    </source>
</reference>
<name>A0A117UY79_9SPHN</name>
<dbReference type="STRING" id="1117702.AQZ52_07490"/>
<evidence type="ECO:0000313" key="3">
    <source>
        <dbReference type="EMBL" id="KUR73030.1"/>
    </source>
</evidence>
<dbReference type="OrthoDB" id="9814204at2"/>
<keyword evidence="4" id="KW-1185">Reference proteome</keyword>